<comment type="similarity">
    <text evidence="1">Belongs to the peptidase C2 family. PalB/RIM13 subfamily.</text>
</comment>
<feature type="domain" description="Calpain catalytic" evidence="6">
    <location>
        <begin position="112"/>
        <end position="431"/>
    </location>
</feature>
<dbReference type="InterPro" id="IPR001300">
    <property type="entry name" value="Peptidase_C2_calpain_cat"/>
</dbReference>
<dbReference type="SUPFAM" id="SSF54001">
    <property type="entry name" value="Cysteine proteinases"/>
    <property type="match status" value="1"/>
</dbReference>
<keyword evidence="3 5" id="KW-0378">Hydrolase</keyword>
<protein>
    <submittedName>
        <fullName evidence="7">PALB protein</fullName>
    </submittedName>
</protein>
<dbReference type="OrthoDB" id="167576at2759"/>
<dbReference type="PANTHER" id="PTHR46143">
    <property type="entry name" value="CALPAIN-7"/>
    <property type="match status" value="1"/>
</dbReference>
<dbReference type="InterPro" id="IPR036213">
    <property type="entry name" value="Calpain_III_sf"/>
</dbReference>
<dbReference type="GO" id="GO:0006508">
    <property type="term" value="P:proteolysis"/>
    <property type="evidence" value="ECO:0007669"/>
    <property type="project" value="UniProtKB-KW"/>
</dbReference>
<sequence length="849" mass="93765">MERRAQAAESRAAEAAGKDALENAIKAAELYMRAAEEAHGKTDATRFRRKCQEMIVYAERLKATLAGTADVVEQAITRSSSVVPTSTSILQLGSRLHGNEFPIWKEEPELGEFELLPGQDLFTDDTNFSLSANQAENFAAWVRPDKLFKLSEQNDRTACVDAMMQVSDHSNLTQDITTDCSVVASLSAAFKVLTGKNAVLSSILHPYDVANGRPRLSFSGKYVMKLNFNGCARKVVVDDRLPSSRTDRALFVVDRQNPYLLWPALLEKAYLKVRGGYDFPGSNSGTDLWVLIGWIPEQLFLQREDIDLDDIWERIQAAHKSGNVVITLGTGRVSAEEEEVMGLIGEHDYAVENLDTSDLGRRLLIKNPWCNAPSMTILGWSGSTSSNLNRPLNTGLSTAGNANDFNSASRLWVAFEDVAQHFEFMYLNWSPALFPCRQDHHFHWELPPKLYIASLTRNPQFSVISPSAGIIWVLLSRHFVDAELDIAREKRDSMTAATRQLGFMSISVFENGGNKLQTCGGEVYRGPYVDSHQTLARLVTRRGQPYTIVVDQHELPLPRYNFTMSLFSYSPLDVREASEGMSHFTEQIGSWTRRTAGGNSSCGTFFQNPQYSLSLKSSSPVSILLCADANDVHVHVDIIWGQGRRATALRVKDLVASSGEYRRGCAVANITMLDPGVYIVVCSTFEAGQLGHFSMRVASIVPTTVTPVPADGAGRLLTKIPHIYLPGDERFRMPVSVSWLTKASVLLHSSVLSQPGGKMQPPSSSQVVRVSVVHGWGPEQVTIAVSGENEFQDPTNTIYTPQFDIEPDRIQRGGLWILIESMGSHSAALAIDGEILSDSPVQIGDWESV</sequence>
<name>A0A167F7T8_METRR</name>
<dbReference type="Gene3D" id="3.90.70.10">
    <property type="entry name" value="Cysteine proteinases"/>
    <property type="match status" value="1"/>
</dbReference>
<evidence type="ECO:0000313" key="7">
    <source>
        <dbReference type="EMBL" id="OAA44904.1"/>
    </source>
</evidence>
<feature type="active site" evidence="5">
    <location>
        <position position="347"/>
    </location>
</feature>
<dbReference type="STRING" id="1081105.A0A167F7T8"/>
<dbReference type="Pfam" id="PF01067">
    <property type="entry name" value="Calpain_III"/>
    <property type="match status" value="1"/>
</dbReference>
<dbReference type="GO" id="GO:0004198">
    <property type="term" value="F:calcium-dependent cysteine-type endopeptidase activity"/>
    <property type="evidence" value="ECO:0007669"/>
    <property type="project" value="InterPro"/>
</dbReference>
<dbReference type="Pfam" id="PF00648">
    <property type="entry name" value="Peptidase_C2"/>
    <property type="match status" value="1"/>
</dbReference>
<dbReference type="InterPro" id="IPR051297">
    <property type="entry name" value="PalB/RIM13"/>
</dbReference>
<dbReference type="PROSITE" id="PS50203">
    <property type="entry name" value="CALPAIN_CAT"/>
    <property type="match status" value="1"/>
</dbReference>
<dbReference type="OMA" id="GDYRRGC"/>
<dbReference type="Gene3D" id="2.60.120.380">
    <property type="match status" value="1"/>
</dbReference>
<keyword evidence="4 5" id="KW-0788">Thiol protease</keyword>
<evidence type="ECO:0000256" key="1">
    <source>
        <dbReference type="ARBA" id="ARBA00010193"/>
    </source>
</evidence>
<organism evidence="7 8">
    <name type="scientific">Metarhizium rileyi (strain RCEF 4871)</name>
    <name type="common">Nomuraea rileyi</name>
    <dbReference type="NCBI Taxonomy" id="1649241"/>
    <lineage>
        <taxon>Eukaryota</taxon>
        <taxon>Fungi</taxon>
        <taxon>Dikarya</taxon>
        <taxon>Ascomycota</taxon>
        <taxon>Pezizomycotina</taxon>
        <taxon>Sordariomycetes</taxon>
        <taxon>Hypocreomycetidae</taxon>
        <taxon>Hypocreales</taxon>
        <taxon>Clavicipitaceae</taxon>
        <taxon>Metarhizium</taxon>
    </lineage>
</organism>
<dbReference type="SMART" id="SM00720">
    <property type="entry name" value="calpain_III"/>
    <property type="match status" value="1"/>
</dbReference>
<dbReference type="AlphaFoldDB" id="A0A167F7T8"/>
<dbReference type="Pfam" id="PF25435">
    <property type="entry name" value="PalB_C"/>
    <property type="match status" value="1"/>
</dbReference>
<dbReference type="InterPro" id="IPR038765">
    <property type="entry name" value="Papain-like_cys_pep_sf"/>
</dbReference>
<evidence type="ECO:0000313" key="8">
    <source>
        <dbReference type="Proteomes" id="UP000243498"/>
    </source>
</evidence>
<keyword evidence="8" id="KW-1185">Reference proteome</keyword>
<evidence type="ECO:0000256" key="5">
    <source>
        <dbReference type="PROSITE-ProRule" id="PRU00239"/>
    </source>
</evidence>
<dbReference type="EMBL" id="AZHC01000009">
    <property type="protein sequence ID" value="OAA44904.1"/>
    <property type="molecule type" value="Genomic_DNA"/>
</dbReference>
<reference evidence="7 8" key="1">
    <citation type="journal article" date="2016" name="Genome Biol. Evol.">
        <title>Divergent and convergent evolution of fungal pathogenicity.</title>
        <authorList>
            <person name="Shang Y."/>
            <person name="Xiao G."/>
            <person name="Zheng P."/>
            <person name="Cen K."/>
            <person name="Zhan S."/>
            <person name="Wang C."/>
        </authorList>
    </citation>
    <scope>NUCLEOTIDE SEQUENCE [LARGE SCALE GENOMIC DNA]</scope>
    <source>
        <strain evidence="7 8">RCEF 4871</strain>
    </source>
</reference>
<gene>
    <name evidence="7" type="ORF">NOR_03658</name>
</gene>
<dbReference type="PANTHER" id="PTHR46143:SF1">
    <property type="entry name" value="CALPAIN-7"/>
    <property type="match status" value="1"/>
</dbReference>
<dbReference type="InterPro" id="IPR022682">
    <property type="entry name" value="Calpain_domain_III"/>
</dbReference>
<evidence type="ECO:0000256" key="4">
    <source>
        <dbReference type="ARBA" id="ARBA00022807"/>
    </source>
</evidence>
<evidence type="ECO:0000256" key="3">
    <source>
        <dbReference type="ARBA" id="ARBA00022801"/>
    </source>
</evidence>
<comment type="caution">
    <text evidence="7">The sequence shown here is derived from an EMBL/GenBank/DDBJ whole genome shotgun (WGS) entry which is preliminary data.</text>
</comment>
<keyword evidence="2 5" id="KW-0645">Protease</keyword>
<evidence type="ECO:0000259" key="6">
    <source>
        <dbReference type="PROSITE" id="PS50203"/>
    </source>
</evidence>
<feature type="active site" evidence="5">
    <location>
        <position position="367"/>
    </location>
</feature>
<accession>A0A167F7T8</accession>
<proteinExistence type="inferred from homology"/>
<evidence type="ECO:0000256" key="2">
    <source>
        <dbReference type="ARBA" id="ARBA00022670"/>
    </source>
</evidence>
<feature type="active site" evidence="5">
    <location>
        <position position="180"/>
    </location>
</feature>
<dbReference type="SUPFAM" id="SSF49758">
    <property type="entry name" value="Calpain large subunit, middle domain (domain III)"/>
    <property type="match status" value="2"/>
</dbReference>
<dbReference type="Proteomes" id="UP000243498">
    <property type="component" value="Unassembled WGS sequence"/>
</dbReference>
<dbReference type="InterPro" id="IPR022683">
    <property type="entry name" value="Calpain_III"/>
</dbReference>
<dbReference type="SMART" id="SM00230">
    <property type="entry name" value="CysPc"/>
    <property type="match status" value="1"/>
</dbReference>